<keyword evidence="2" id="KW-0255">Endonuclease</keyword>
<dbReference type="AlphaFoldDB" id="A0A1Z4VMI7"/>
<proteinExistence type="predicted"/>
<reference evidence="2 3" key="1">
    <citation type="submission" date="2017-05" db="EMBL/GenBank/DDBJ databases">
        <title>Thiocyanate degradation by Thiohalobacter thiocyanaticus FOKN1.</title>
        <authorList>
            <person name="Oshiki M."/>
            <person name="Fukushima T."/>
            <person name="Kawano S."/>
            <person name="Nakagawa J."/>
        </authorList>
    </citation>
    <scope>NUCLEOTIDE SEQUENCE [LARGE SCALE GENOMIC DNA]</scope>
    <source>
        <strain evidence="2 3">FOKN1</strain>
    </source>
</reference>
<dbReference type="Proteomes" id="UP000218765">
    <property type="component" value="Chromosome"/>
</dbReference>
<keyword evidence="2" id="KW-0378">Hydrolase</keyword>
<evidence type="ECO:0000313" key="2">
    <source>
        <dbReference type="EMBL" id="BAZ92652.1"/>
    </source>
</evidence>
<keyword evidence="3" id="KW-1185">Reference proteome</keyword>
<sequence length="207" mass="23586">MKLTNIASLDPAITSTGRKGLSGASASDKRMWDEMQSDWESFAIESESALIVAMNNDQPIARENDLTGMEDYSGTEKEIKSKARIKQNFFRRAVLSAYNYRCCITGLAIPELLVASHIIPWRTDERNRLNPSNGLALSMLHDKAFDIGLITINDDMTLRVSDVEHSGEDSFYKIAIKYYENKPIDLPEKFPPLKEFLYHHRQHVFRG</sequence>
<gene>
    <name evidence="2" type="ORF">FOKN1_0248</name>
</gene>
<accession>A0A1Z4VMI7</accession>
<dbReference type="InterPro" id="IPR003615">
    <property type="entry name" value="HNH_nuc"/>
</dbReference>
<keyword evidence="2" id="KW-0540">Nuclease</keyword>
<protein>
    <submittedName>
        <fullName evidence="2">Restriction endonuclease</fullName>
    </submittedName>
</protein>
<evidence type="ECO:0000259" key="1">
    <source>
        <dbReference type="Pfam" id="PF13391"/>
    </source>
</evidence>
<feature type="domain" description="HNH nuclease" evidence="1">
    <location>
        <begin position="102"/>
        <end position="153"/>
    </location>
</feature>
<organism evidence="2 3">
    <name type="scientific">Thiohalobacter thiocyanaticus</name>
    <dbReference type="NCBI Taxonomy" id="585455"/>
    <lineage>
        <taxon>Bacteria</taxon>
        <taxon>Pseudomonadati</taxon>
        <taxon>Pseudomonadota</taxon>
        <taxon>Gammaproteobacteria</taxon>
        <taxon>Thiohalobacterales</taxon>
        <taxon>Thiohalobacteraceae</taxon>
        <taxon>Thiohalobacter</taxon>
    </lineage>
</organism>
<dbReference type="EMBL" id="AP018052">
    <property type="protein sequence ID" value="BAZ92652.1"/>
    <property type="molecule type" value="Genomic_DNA"/>
</dbReference>
<evidence type="ECO:0000313" key="3">
    <source>
        <dbReference type="Proteomes" id="UP000218765"/>
    </source>
</evidence>
<name>A0A1Z4VMI7_9GAMM</name>
<dbReference type="KEGG" id="ttc:FOKN1_0248"/>
<dbReference type="Pfam" id="PF13391">
    <property type="entry name" value="HNH_2"/>
    <property type="match status" value="1"/>
</dbReference>
<dbReference type="GO" id="GO:0004519">
    <property type="term" value="F:endonuclease activity"/>
    <property type="evidence" value="ECO:0007669"/>
    <property type="project" value="UniProtKB-KW"/>
</dbReference>